<dbReference type="EMBL" id="PQIB02000008">
    <property type="protein sequence ID" value="RLN03950.1"/>
    <property type="molecule type" value="Genomic_DNA"/>
</dbReference>
<dbReference type="GO" id="GO:0005634">
    <property type="term" value="C:nucleus"/>
    <property type="evidence" value="ECO:0007669"/>
    <property type="project" value="UniProtKB-SubCell"/>
</dbReference>
<dbReference type="PANTHER" id="PTHR43874:SF137">
    <property type="entry name" value="TWO-COMPONENT RESPONSE REGULATOR ARR11"/>
    <property type="match status" value="1"/>
</dbReference>
<name>A0A3L6RHI1_PANMI</name>
<dbReference type="PANTHER" id="PTHR43874">
    <property type="entry name" value="TWO-COMPONENT RESPONSE REGULATOR"/>
    <property type="match status" value="1"/>
</dbReference>
<keyword evidence="3 9" id="KW-0902">Two-component regulatory system</keyword>
<keyword evidence="7 9" id="KW-0804">Transcription</keyword>
<keyword evidence="4 9" id="KW-0805">Transcription regulation</keyword>
<dbReference type="InterPro" id="IPR009057">
    <property type="entry name" value="Homeodomain-like_sf"/>
</dbReference>
<evidence type="ECO:0000256" key="4">
    <source>
        <dbReference type="ARBA" id="ARBA00023015"/>
    </source>
</evidence>
<dbReference type="NCBIfam" id="TIGR01557">
    <property type="entry name" value="myb_SHAQKYF"/>
    <property type="match status" value="1"/>
</dbReference>
<evidence type="ECO:0000256" key="10">
    <source>
        <dbReference type="PROSITE-ProRule" id="PRU00169"/>
    </source>
</evidence>
<dbReference type="GO" id="GO:0003700">
    <property type="term" value="F:DNA-binding transcription factor activity"/>
    <property type="evidence" value="ECO:0007669"/>
    <property type="project" value="UniProtKB-UniRule"/>
</dbReference>
<evidence type="ECO:0000256" key="9">
    <source>
        <dbReference type="PIRNR" id="PIRNR036392"/>
    </source>
</evidence>
<dbReference type="OrthoDB" id="60033at2759"/>
<dbReference type="InterPro" id="IPR045279">
    <property type="entry name" value="ARR-like"/>
</dbReference>
<dbReference type="InterPro" id="IPR011006">
    <property type="entry name" value="CheY-like_superfamily"/>
</dbReference>
<comment type="caution">
    <text evidence="13">The sequence shown here is derived from an EMBL/GenBank/DDBJ whole genome shotgun (WGS) entry which is preliminary data.</text>
</comment>
<dbReference type="FunFam" id="1.10.10.60:FF:000007">
    <property type="entry name" value="Two-component response regulator"/>
    <property type="match status" value="1"/>
</dbReference>
<dbReference type="PIRSF" id="PIRSF036392">
    <property type="entry name" value="RR_ARR_type-B"/>
    <property type="match status" value="1"/>
</dbReference>
<dbReference type="InterPro" id="IPR017053">
    <property type="entry name" value="Response_reg_B-typ_pln"/>
</dbReference>
<dbReference type="Gene3D" id="1.10.10.60">
    <property type="entry name" value="Homeodomain-like"/>
    <property type="match status" value="1"/>
</dbReference>
<dbReference type="SUPFAM" id="SSF46689">
    <property type="entry name" value="Homeodomain-like"/>
    <property type="match status" value="1"/>
</dbReference>
<evidence type="ECO:0000256" key="5">
    <source>
        <dbReference type="ARBA" id="ARBA00023125"/>
    </source>
</evidence>
<dbReference type="SUPFAM" id="SSF52172">
    <property type="entry name" value="CheY-like"/>
    <property type="match status" value="1"/>
</dbReference>
<dbReference type="AlphaFoldDB" id="A0A3L6RHI1"/>
<keyword evidence="2" id="KW-0597">Phosphoprotein</keyword>
<proteinExistence type="predicted"/>
<dbReference type="InterPro" id="IPR006447">
    <property type="entry name" value="Myb_dom_plants"/>
</dbReference>
<dbReference type="Gene3D" id="3.40.50.2300">
    <property type="match status" value="2"/>
</dbReference>
<dbReference type="InterPro" id="IPR001005">
    <property type="entry name" value="SANT/Myb"/>
</dbReference>
<feature type="region of interest" description="Disordered" evidence="11">
    <location>
        <begin position="217"/>
        <end position="250"/>
    </location>
</feature>
<evidence type="ECO:0000256" key="6">
    <source>
        <dbReference type="ARBA" id="ARBA00023159"/>
    </source>
</evidence>
<accession>A0A3L6RHI1</accession>
<dbReference type="PROSITE" id="PS50110">
    <property type="entry name" value="RESPONSE_REGULATORY"/>
    <property type="match status" value="1"/>
</dbReference>
<feature type="compositionally biased region" description="Polar residues" evidence="11">
    <location>
        <begin position="225"/>
        <end position="250"/>
    </location>
</feature>
<dbReference type="InterPro" id="IPR001789">
    <property type="entry name" value="Sig_transdc_resp-reg_receiver"/>
</dbReference>
<evidence type="ECO:0000256" key="3">
    <source>
        <dbReference type="ARBA" id="ARBA00023012"/>
    </source>
</evidence>
<comment type="function">
    <text evidence="9">Transcriptional activator that binds specific DNA sequence.</text>
</comment>
<reference evidence="14" key="1">
    <citation type="journal article" date="2019" name="Nat. Commun.">
        <title>The genome of broomcorn millet.</title>
        <authorList>
            <person name="Zou C."/>
            <person name="Miki D."/>
            <person name="Li D."/>
            <person name="Tang Q."/>
            <person name="Xiao L."/>
            <person name="Rajput S."/>
            <person name="Deng P."/>
            <person name="Jia W."/>
            <person name="Huang R."/>
            <person name="Zhang M."/>
            <person name="Sun Y."/>
            <person name="Hu J."/>
            <person name="Fu X."/>
            <person name="Schnable P.S."/>
            <person name="Li F."/>
            <person name="Zhang H."/>
            <person name="Feng B."/>
            <person name="Zhu X."/>
            <person name="Liu R."/>
            <person name="Schnable J.C."/>
            <person name="Zhu J.-K."/>
            <person name="Zhang H."/>
        </authorList>
    </citation>
    <scope>NUCLEOTIDE SEQUENCE [LARGE SCALE GENOMIC DNA]</scope>
</reference>
<evidence type="ECO:0000313" key="13">
    <source>
        <dbReference type="EMBL" id="RLN03950.1"/>
    </source>
</evidence>
<dbReference type="STRING" id="4540.A0A3L6RHI1"/>
<dbReference type="GO" id="GO:0003677">
    <property type="term" value="F:DNA binding"/>
    <property type="evidence" value="ECO:0007669"/>
    <property type="project" value="UniProtKB-KW"/>
</dbReference>
<evidence type="ECO:0000256" key="11">
    <source>
        <dbReference type="SAM" id="MobiDB-lite"/>
    </source>
</evidence>
<evidence type="ECO:0000256" key="7">
    <source>
        <dbReference type="ARBA" id="ARBA00023163"/>
    </source>
</evidence>
<keyword evidence="6 9" id="KW-0010">Activator</keyword>
<keyword evidence="8 9" id="KW-0539">Nucleus</keyword>
<evidence type="ECO:0000256" key="8">
    <source>
        <dbReference type="ARBA" id="ARBA00023242"/>
    </source>
</evidence>
<organism evidence="13 14">
    <name type="scientific">Panicum miliaceum</name>
    <name type="common">Proso millet</name>
    <name type="synonym">Broomcorn millet</name>
    <dbReference type="NCBI Taxonomy" id="4540"/>
    <lineage>
        <taxon>Eukaryota</taxon>
        <taxon>Viridiplantae</taxon>
        <taxon>Streptophyta</taxon>
        <taxon>Embryophyta</taxon>
        <taxon>Tracheophyta</taxon>
        <taxon>Spermatophyta</taxon>
        <taxon>Magnoliopsida</taxon>
        <taxon>Liliopsida</taxon>
        <taxon>Poales</taxon>
        <taxon>Poaceae</taxon>
        <taxon>PACMAD clade</taxon>
        <taxon>Panicoideae</taxon>
        <taxon>Panicodae</taxon>
        <taxon>Paniceae</taxon>
        <taxon>Panicinae</taxon>
        <taxon>Panicum</taxon>
        <taxon>Panicum sect. Panicum</taxon>
    </lineage>
</organism>
<gene>
    <name evidence="13" type="ORF">C2845_PM13G16500</name>
</gene>
<evidence type="ECO:0000256" key="1">
    <source>
        <dbReference type="ARBA" id="ARBA00004123"/>
    </source>
</evidence>
<comment type="subcellular location">
    <subcellularLocation>
        <location evidence="1 9">Nucleus</location>
    </subcellularLocation>
</comment>
<feature type="domain" description="Response regulatory" evidence="12">
    <location>
        <begin position="1"/>
        <end position="78"/>
    </location>
</feature>
<dbReference type="GO" id="GO:0000160">
    <property type="term" value="P:phosphorelay signal transduction system"/>
    <property type="evidence" value="ECO:0007669"/>
    <property type="project" value="UniProtKB-KW"/>
</dbReference>
<evidence type="ECO:0000259" key="12">
    <source>
        <dbReference type="PROSITE" id="PS50110"/>
    </source>
</evidence>
<dbReference type="GO" id="GO:0009736">
    <property type="term" value="P:cytokinin-activated signaling pathway"/>
    <property type="evidence" value="ECO:0007669"/>
    <property type="project" value="InterPro"/>
</dbReference>
<comment type="caution">
    <text evidence="10">Lacks conserved residue(s) required for the propagation of feature annotation.</text>
</comment>
<dbReference type="Proteomes" id="UP000275267">
    <property type="component" value="Unassembled WGS sequence"/>
</dbReference>
<evidence type="ECO:0000313" key="14">
    <source>
        <dbReference type="Proteomes" id="UP000275267"/>
    </source>
</evidence>
<keyword evidence="14" id="KW-1185">Reference proteome</keyword>
<sequence length="524" mass="58601">MALADATAFPYGLRVLVVDDDPTWLKILEKMLRKCSYEVMSIDGETSRVMKGVQHGACDYLLKPVRMKELRNIWQHVYRKKMHEVKEIEGNDFCDDLQIFRNGCEGLEERGLFMRADSDTMRKRKDVDKDNTDQDSSDGATVKKARVIWSVDLHQKFVNAVNQIGFDKVGPKKILDLMNVPGLTRENVASHLQKYRLYLSRLQKQNEERIMGAARQDFSHKGPSDNLNLRNSFQEQPGNGANGFQHSSQKIQAQSNMLDPHLEDTKIVVPLKVPDKNRTPVSDVIDPQNVTSASPLGGVLSFERMPLNQDRKPSETMILECQSWSGSVPPKQFMQCPKHNHERCDLLGDYSCLPKPDLEHPITPGHLYAPPPLVSMSCSMEGDVRDFSDVKPDLLGCMKSLSPALTCTVDSVSAQLSDSVVTSTNIDQKFSSVEGLSSGKDCHFDQARNQAPLLTSEEASTICGADLACLPDDLSGYQLGLNGIDLFQCNDAMMLHGLQNNWYDDPELSSEIMEFPLLDGCLFA</sequence>
<keyword evidence="5 9" id="KW-0238">DNA-binding</keyword>
<dbReference type="Pfam" id="PF00249">
    <property type="entry name" value="Myb_DNA-binding"/>
    <property type="match status" value="1"/>
</dbReference>
<evidence type="ECO:0000256" key="2">
    <source>
        <dbReference type="ARBA" id="ARBA00022553"/>
    </source>
</evidence>
<protein>
    <recommendedName>
        <fullName evidence="9">Two-component response regulator</fullName>
    </recommendedName>
</protein>